<dbReference type="InterPro" id="IPR013114">
    <property type="entry name" value="FabA_FabZ"/>
</dbReference>
<keyword evidence="4" id="KW-1185">Reference proteome</keyword>
<protein>
    <submittedName>
        <fullName evidence="3">3-hydroxyacyl-ACP dehydratase</fullName>
    </submittedName>
</protein>
<organism evidence="3 4">
    <name type="scientific">Horticoccus luteus</name>
    <dbReference type="NCBI Taxonomy" id="2862869"/>
    <lineage>
        <taxon>Bacteria</taxon>
        <taxon>Pseudomonadati</taxon>
        <taxon>Verrucomicrobiota</taxon>
        <taxon>Opitutia</taxon>
        <taxon>Opitutales</taxon>
        <taxon>Opitutaceae</taxon>
        <taxon>Horticoccus</taxon>
    </lineage>
</organism>
<feature type="compositionally biased region" description="Low complexity" evidence="2">
    <location>
        <begin position="166"/>
        <end position="177"/>
    </location>
</feature>
<dbReference type="SUPFAM" id="SSF54637">
    <property type="entry name" value="Thioesterase/thiol ester dehydrase-isomerase"/>
    <property type="match status" value="1"/>
</dbReference>
<dbReference type="Proteomes" id="UP000825051">
    <property type="component" value="Chromosome"/>
</dbReference>
<dbReference type="AlphaFoldDB" id="A0A8F9TX03"/>
<dbReference type="Gene3D" id="3.10.129.10">
    <property type="entry name" value="Hotdog Thioesterase"/>
    <property type="match status" value="1"/>
</dbReference>
<reference evidence="3" key="1">
    <citation type="submission" date="2021-08" db="EMBL/GenBank/DDBJ databases">
        <title>Genome of a novel bacterium of the phylum Verrucomicrobia, Oleiharenicola sp. KSB-15.</title>
        <authorList>
            <person name="Chung J.-H."/>
            <person name="Ahn J.-H."/>
            <person name="Yoon Y."/>
            <person name="Kim D.-Y."/>
            <person name="An S.-H."/>
            <person name="Park I."/>
            <person name="Yeon J."/>
        </authorList>
    </citation>
    <scope>NUCLEOTIDE SEQUENCE</scope>
    <source>
        <strain evidence="3">KSB-15</strain>
    </source>
</reference>
<dbReference type="EMBL" id="CP080507">
    <property type="protein sequence ID" value="QYM80759.1"/>
    <property type="molecule type" value="Genomic_DNA"/>
</dbReference>
<accession>A0A8F9TX03</accession>
<dbReference type="PANTHER" id="PTHR30272">
    <property type="entry name" value="3-HYDROXYACYL-[ACYL-CARRIER-PROTEIN] DEHYDRATASE"/>
    <property type="match status" value="1"/>
</dbReference>
<dbReference type="GO" id="GO:0016829">
    <property type="term" value="F:lyase activity"/>
    <property type="evidence" value="ECO:0007669"/>
    <property type="project" value="UniProtKB-KW"/>
</dbReference>
<name>A0A8F9TX03_9BACT</name>
<evidence type="ECO:0000256" key="1">
    <source>
        <dbReference type="ARBA" id="ARBA00023239"/>
    </source>
</evidence>
<dbReference type="KEGG" id="ole:K0B96_04815"/>
<proteinExistence type="predicted"/>
<evidence type="ECO:0000256" key="2">
    <source>
        <dbReference type="SAM" id="MobiDB-lite"/>
    </source>
</evidence>
<evidence type="ECO:0000313" key="3">
    <source>
        <dbReference type="EMBL" id="QYM80759.1"/>
    </source>
</evidence>
<feature type="region of interest" description="Disordered" evidence="2">
    <location>
        <begin position="163"/>
        <end position="191"/>
    </location>
</feature>
<dbReference type="PANTHER" id="PTHR30272:SF1">
    <property type="entry name" value="3-HYDROXYACYL-[ACYL-CARRIER-PROTEIN] DEHYDRATASE"/>
    <property type="match status" value="1"/>
</dbReference>
<keyword evidence="1" id="KW-0456">Lyase</keyword>
<evidence type="ECO:0000313" key="4">
    <source>
        <dbReference type="Proteomes" id="UP000825051"/>
    </source>
</evidence>
<gene>
    <name evidence="3" type="ORF">K0B96_04815</name>
</gene>
<sequence length="191" mass="20269">MPKPTKFLPIEHIGAVMPIQPPFLFLNEASVSSVAANAKYKITGQEFFLQGHFKDNPVMPASIMLEALGQLAVLYLLEGHVPEPNKVVSSAMIFFTGCEGVRAHRVCRPGDLLSLSVKPKRMKLPLATFEGAVRVGAEKAIIAEEITLTFGYVDAPAQPVVPPAAEPTAAAGTVEPPAEMPTAPQKVAASA</sequence>
<dbReference type="Pfam" id="PF07977">
    <property type="entry name" value="FabA"/>
    <property type="match status" value="1"/>
</dbReference>
<dbReference type="InterPro" id="IPR029069">
    <property type="entry name" value="HotDog_dom_sf"/>
</dbReference>